<dbReference type="AlphaFoldDB" id="A0A8J5RBQ8"/>
<gene>
    <name evidence="2" type="ORF">GUJ93_ZPchr0458g22579</name>
</gene>
<dbReference type="Proteomes" id="UP000729402">
    <property type="component" value="Unassembled WGS sequence"/>
</dbReference>
<feature type="region of interest" description="Disordered" evidence="1">
    <location>
        <begin position="1"/>
        <end position="38"/>
    </location>
</feature>
<protein>
    <submittedName>
        <fullName evidence="2">Uncharacterized protein</fullName>
    </submittedName>
</protein>
<evidence type="ECO:0000313" key="3">
    <source>
        <dbReference type="Proteomes" id="UP000729402"/>
    </source>
</evidence>
<reference evidence="2" key="1">
    <citation type="journal article" date="2021" name="bioRxiv">
        <title>Whole Genome Assembly and Annotation of Northern Wild Rice, Zizania palustris L., Supports a Whole Genome Duplication in the Zizania Genus.</title>
        <authorList>
            <person name="Haas M."/>
            <person name="Kono T."/>
            <person name="Macchietto M."/>
            <person name="Millas R."/>
            <person name="McGilp L."/>
            <person name="Shao M."/>
            <person name="Duquette J."/>
            <person name="Hirsch C.N."/>
            <person name="Kimball J."/>
        </authorList>
    </citation>
    <scope>NUCLEOTIDE SEQUENCE</scope>
    <source>
        <tissue evidence="2">Fresh leaf tissue</tissue>
    </source>
</reference>
<keyword evidence="3" id="KW-1185">Reference proteome</keyword>
<organism evidence="2 3">
    <name type="scientific">Zizania palustris</name>
    <name type="common">Northern wild rice</name>
    <dbReference type="NCBI Taxonomy" id="103762"/>
    <lineage>
        <taxon>Eukaryota</taxon>
        <taxon>Viridiplantae</taxon>
        <taxon>Streptophyta</taxon>
        <taxon>Embryophyta</taxon>
        <taxon>Tracheophyta</taxon>
        <taxon>Spermatophyta</taxon>
        <taxon>Magnoliopsida</taxon>
        <taxon>Liliopsida</taxon>
        <taxon>Poales</taxon>
        <taxon>Poaceae</taxon>
        <taxon>BOP clade</taxon>
        <taxon>Oryzoideae</taxon>
        <taxon>Oryzeae</taxon>
        <taxon>Zizaniinae</taxon>
        <taxon>Zizania</taxon>
    </lineage>
</organism>
<evidence type="ECO:0000256" key="1">
    <source>
        <dbReference type="SAM" id="MobiDB-lite"/>
    </source>
</evidence>
<feature type="compositionally biased region" description="Basic residues" evidence="1">
    <location>
        <begin position="1"/>
        <end position="10"/>
    </location>
</feature>
<sequence length="92" mass="10432">MRSGRRRRRERGCGGETREEAEGEGRGLDRETRREMERESDFGENNLIIYCFVSMRHGELDCGGVRPGAGIYGRLTALRGHAMWVPSASEML</sequence>
<name>A0A8J5RBQ8_ZIZPA</name>
<reference evidence="2" key="2">
    <citation type="submission" date="2021-02" db="EMBL/GenBank/DDBJ databases">
        <authorList>
            <person name="Kimball J.A."/>
            <person name="Haas M.W."/>
            <person name="Macchietto M."/>
            <person name="Kono T."/>
            <person name="Duquette J."/>
            <person name="Shao M."/>
        </authorList>
    </citation>
    <scope>NUCLEOTIDE SEQUENCE</scope>
    <source>
        <tissue evidence="2">Fresh leaf tissue</tissue>
    </source>
</reference>
<comment type="caution">
    <text evidence="2">The sequence shown here is derived from an EMBL/GenBank/DDBJ whole genome shotgun (WGS) entry which is preliminary data.</text>
</comment>
<dbReference type="EMBL" id="JAAALK010000953">
    <property type="protein sequence ID" value="KAG8043522.1"/>
    <property type="molecule type" value="Genomic_DNA"/>
</dbReference>
<evidence type="ECO:0000313" key="2">
    <source>
        <dbReference type="EMBL" id="KAG8043522.1"/>
    </source>
</evidence>
<proteinExistence type="predicted"/>
<accession>A0A8J5RBQ8</accession>
<feature type="compositionally biased region" description="Basic and acidic residues" evidence="1">
    <location>
        <begin position="11"/>
        <end position="38"/>
    </location>
</feature>